<comment type="caution">
    <text evidence="1">The sequence shown here is derived from an EMBL/GenBank/DDBJ whole genome shotgun (WGS) entry which is preliminary data.</text>
</comment>
<gene>
    <name evidence="1" type="ORF">RJT34_19829</name>
</gene>
<dbReference type="PANTHER" id="PTHR36324">
    <property type="entry name" value="OS09G0460100 PROTEIN"/>
    <property type="match status" value="1"/>
</dbReference>
<keyword evidence="2" id="KW-1185">Reference proteome</keyword>
<dbReference type="EMBL" id="JAYKXN010000005">
    <property type="protein sequence ID" value="KAK7285071.1"/>
    <property type="molecule type" value="Genomic_DNA"/>
</dbReference>
<proteinExistence type="predicted"/>
<dbReference type="AlphaFoldDB" id="A0AAN9IS25"/>
<protein>
    <submittedName>
        <fullName evidence="1">Uncharacterized protein</fullName>
    </submittedName>
</protein>
<accession>A0AAN9IS25</accession>
<organism evidence="1 2">
    <name type="scientific">Clitoria ternatea</name>
    <name type="common">Butterfly pea</name>
    <dbReference type="NCBI Taxonomy" id="43366"/>
    <lineage>
        <taxon>Eukaryota</taxon>
        <taxon>Viridiplantae</taxon>
        <taxon>Streptophyta</taxon>
        <taxon>Embryophyta</taxon>
        <taxon>Tracheophyta</taxon>
        <taxon>Spermatophyta</taxon>
        <taxon>Magnoliopsida</taxon>
        <taxon>eudicotyledons</taxon>
        <taxon>Gunneridae</taxon>
        <taxon>Pentapetalae</taxon>
        <taxon>rosids</taxon>
        <taxon>fabids</taxon>
        <taxon>Fabales</taxon>
        <taxon>Fabaceae</taxon>
        <taxon>Papilionoideae</taxon>
        <taxon>50 kb inversion clade</taxon>
        <taxon>NPAAA clade</taxon>
        <taxon>indigoferoid/millettioid clade</taxon>
        <taxon>Phaseoleae</taxon>
        <taxon>Clitoria</taxon>
    </lineage>
</organism>
<evidence type="ECO:0000313" key="1">
    <source>
        <dbReference type="EMBL" id="KAK7285071.1"/>
    </source>
</evidence>
<sequence>MGGVFYHEEPPNHTKRCKCLAESLREVFSYCQTFSRRLSTTASLKEDERQISDVDEEHEVVVSIVRSKAKERQKHKVTPLRDGFPWAYYPAKGEVYVTLVMTPKGKVAGDEENNEKEEFLSVKSCLSCCSSGALSGEAFYSVKTNLSRCSSMNDLDLSEYWRHSIIQKFCHCEGWPFGLYRKVALLPPLPKSPSESWLSRRIQQSTKVI</sequence>
<reference evidence="1 2" key="1">
    <citation type="submission" date="2024-01" db="EMBL/GenBank/DDBJ databases">
        <title>The genomes of 5 underutilized Papilionoideae crops provide insights into root nodulation and disease resistance.</title>
        <authorList>
            <person name="Yuan L."/>
        </authorList>
    </citation>
    <scope>NUCLEOTIDE SEQUENCE [LARGE SCALE GENOMIC DNA]</scope>
    <source>
        <strain evidence="1">LY-2023</strain>
        <tissue evidence="1">Leaf</tissue>
    </source>
</reference>
<dbReference type="PANTHER" id="PTHR36324:SF1">
    <property type="entry name" value="OS09G0460100 PROTEIN"/>
    <property type="match status" value="1"/>
</dbReference>
<evidence type="ECO:0000313" key="2">
    <source>
        <dbReference type="Proteomes" id="UP001359559"/>
    </source>
</evidence>
<name>A0AAN9IS25_CLITE</name>
<dbReference type="Proteomes" id="UP001359559">
    <property type="component" value="Unassembled WGS sequence"/>
</dbReference>